<gene>
    <name evidence="9 10" type="primary">cas2</name>
    <name evidence="10" type="ORF">DU478_05400</name>
</gene>
<evidence type="ECO:0000256" key="1">
    <source>
        <dbReference type="ARBA" id="ARBA00001946"/>
    </source>
</evidence>
<comment type="cofactor">
    <cofactor evidence="1 9">
        <name>Mg(2+)</name>
        <dbReference type="ChEBI" id="CHEBI:18420"/>
    </cofactor>
</comment>
<dbReference type="Gene3D" id="3.30.70.240">
    <property type="match status" value="1"/>
</dbReference>
<dbReference type="GO" id="GO:0046872">
    <property type="term" value="F:metal ion binding"/>
    <property type="evidence" value="ECO:0007669"/>
    <property type="project" value="UniProtKB-UniRule"/>
</dbReference>
<evidence type="ECO:0000256" key="4">
    <source>
        <dbReference type="ARBA" id="ARBA00022723"/>
    </source>
</evidence>
<keyword evidence="6 9" id="KW-0378">Hydrolase</keyword>
<feature type="binding site" evidence="9">
    <location>
        <position position="13"/>
    </location>
    <ligand>
        <name>Mg(2+)</name>
        <dbReference type="ChEBI" id="CHEBI:18420"/>
        <note>catalytic</note>
    </ligand>
</feature>
<evidence type="ECO:0000313" key="11">
    <source>
        <dbReference type="Proteomes" id="UP000253977"/>
    </source>
</evidence>
<dbReference type="Pfam" id="PF09827">
    <property type="entry name" value="CRISPR_Cas2"/>
    <property type="match status" value="1"/>
</dbReference>
<evidence type="ECO:0000256" key="6">
    <source>
        <dbReference type="ARBA" id="ARBA00022801"/>
    </source>
</evidence>
<dbReference type="OrthoDB" id="9798176at2"/>
<accession>A0A369TR15</accession>
<dbReference type="EMBL" id="QPMK01000003">
    <property type="protein sequence ID" value="RDD67174.1"/>
    <property type="molecule type" value="Genomic_DNA"/>
</dbReference>
<dbReference type="RefSeq" id="WP_114509922.1">
    <property type="nucleotide sequence ID" value="NZ_QPMK01000003.1"/>
</dbReference>
<dbReference type="GO" id="GO:0051607">
    <property type="term" value="P:defense response to virus"/>
    <property type="evidence" value="ECO:0007669"/>
    <property type="project" value="UniProtKB-UniRule"/>
</dbReference>
<dbReference type="GO" id="GO:0016787">
    <property type="term" value="F:hydrolase activity"/>
    <property type="evidence" value="ECO:0007669"/>
    <property type="project" value="UniProtKB-KW"/>
</dbReference>
<evidence type="ECO:0000256" key="8">
    <source>
        <dbReference type="ARBA" id="ARBA00023118"/>
    </source>
</evidence>
<keyword evidence="3 9" id="KW-0540">Nuclease</keyword>
<keyword evidence="7 9" id="KW-0460">Magnesium</keyword>
<reference evidence="10 11" key="1">
    <citation type="submission" date="2018-07" db="EMBL/GenBank/DDBJ databases">
        <title>Thalassococcus profundi sp. nov., a marine bacterium isolated from deep seawater of Okinawa Trough.</title>
        <authorList>
            <person name="Yu M."/>
        </authorList>
    </citation>
    <scope>NUCLEOTIDE SEQUENCE [LARGE SCALE GENOMIC DNA]</scope>
    <source>
        <strain evidence="10 11">WRAS1</strain>
    </source>
</reference>
<dbReference type="NCBIfam" id="TIGR01573">
    <property type="entry name" value="cas2"/>
    <property type="match status" value="1"/>
</dbReference>
<dbReference type="GO" id="GO:0004521">
    <property type="term" value="F:RNA endonuclease activity"/>
    <property type="evidence" value="ECO:0007669"/>
    <property type="project" value="InterPro"/>
</dbReference>
<keyword evidence="4 9" id="KW-0479">Metal-binding</keyword>
<dbReference type="GO" id="GO:0043571">
    <property type="term" value="P:maintenance of CRISPR repeat elements"/>
    <property type="evidence" value="ECO:0007669"/>
    <property type="project" value="UniProtKB-UniRule"/>
</dbReference>
<evidence type="ECO:0000256" key="5">
    <source>
        <dbReference type="ARBA" id="ARBA00022759"/>
    </source>
</evidence>
<proteinExistence type="inferred from homology"/>
<sequence length="96" mass="10530">MARGEMLTVFAYDISKDKKRRKAAKILEAAASRVQFSVFECRMTRQRAAAVAQRVSALLDAGDSLRVYAVGADGLARSRVYGDGVPMEEDAGFWVV</sequence>
<evidence type="ECO:0000313" key="10">
    <source>
        <dbReference type="EMBL" id="RDD67174.1"/>
    </source>
</evidence>
<comment type="function">
    <text evidence="9">CRISPR (clustered regularly interspaced short palindromic repeat), is an adaptive immune system that provides protection against mobile genetic elements (viruses, transposable elements and conjugative plasmids). CRISPR clusters contain sequences complementary to antecedent mobile elements and target invading nucleic acids. CRISPR clusters are transcribed and processed into CRISPR RNA (crRNA). Functions as a ssRNA-specific endoribonuclease. Involved in the integration of spacer DNA into the CRISPR cassette.</text>
</comment>
<evidence type="ECO:0000256" key="2">
    <source>
        <dbReference type="ARBA" id="ARBA00009959"/>
    </source>
</evidence>
<dbReference type="InterPro" id="IPR019199">
    <property type="entry name" value="Virulence_VapD/CRISPR_Cas2"/>
</dbReference>
<dbReference type="AlphaFoldDB" id="A0A369TR15"/>
<dbReference type="Proteomes" id="UP000253977">
    <property type="component" value="Unassembled WGS sequence"/>
</dbReference>
<comment type="subunit">
    <text evidence="9">Homodimer, forms a heterotetramer with a Cas1 homodimer.</text>
</comment>
<dbReference type="PANTHER" id="PTHR34405:SF3">
    <property type="entry name" value="CRISPR-ASSOCIATED ENDORIBONUCLEASE CAS2 3"/>
    <property type="match status" value="1"/>
</dbReference>
<evidence type="ECO:0000256" key="7">
    <source>
        <dbReference type="ARBA" id="ARBA00022842"/>
    </source>
</evidence>
<dbReference type="SUPFAM" id="SSF143430">
    <property type="entry name" value="TTP0101/SSO1404-like"/>
    <property type="match status" value="1"/>
</dbReference>
<dbReference type="HAMAP" id="MF_01471">
    <property type="entry name" value="Cas2"/>
    <property type="match status" value="1"/>
</dbReference>
<name>A0A369TR15_9RHOB</name>
<dbReference type="EC" id="3.1.-.-" evidence="9"/>
<dbReference type="InterPro" id="IPR021127">
    <property type="entry name" value="CRISPR_associated_Cas2"/>
</dbReference>
<keyword evidence="11" id="KW-1185">Reference proteome</keyword>
<organism evidence="10 11">
    <name type="scientific">Thalassococcus profundi</name>
    <dbReference type="NCBI Taxonomy" id="2282382"/>
    <lineage>
        <taxon>Bacteria</taxon>
        <taxon>Pseudomonadati</taxon>
        <taxon>Pseudomonadota</taxon>
        <taxon>Alphaproteobacteria</taxon>
        <taxon>Rhodobacterales</taxon>
        <taxon>Roseobacteraceae</taxon>
        <taxon>Thalassococcus</taxon>
    </lineage>
</organism>
<evidence type="ECO:0000256" key="3">
    <source>
        <dbReference type="ARBA" id="ARBA00022722"/>
    </source>
</evidence>
<dbReference type="PANTHER" id="PTHR34405">
    <property type="entry name" value="CRISPR-ASSOCIATED ENDORIBONUCLEASE CAS2"/>
    <property type="match status" value="1"/>
</dbReference>
<evidence type="ECO:0000256" key="9">
    <source>
        <dbReference type="HAMAP-Rule" id="MF_01471"/>
    </source>
</evidence>
<protein>
    <recommendedName>
        <fullName evidence="9">CRISPR-associated endoribonuclease Cas2</fullName>
        <ecNumber evidence="9">3.1.-.-</ecNumber>
    </recommendedName>
</protein>
<keyword evidence="5 9" id="KW-0255">Endonuclease</keyword>
<keyword evidence="8 9" id="KW-0051">Antiviral defense</keyword>
<comment type="similarity">
    <text evidence="2 9">Belongs to the CRISPR-associated endoribonuclease Cas2 protein family.</text>
</comment>
<comment type="caution">
    <text evidence="10">The sequence shown here is derived from an EMBL/GenBank/DDBJ whole genome shotgun (WGS) entry which is preliminary data.</text>
</comment>